<dbReference type="EMBL" id="CM023490">
    <property type="protein sequence ID" value="KAH6943103.1"/>
    <property type="molecule type" value="Genomic_DNA"/>
</dbReference>
<comment type="caution">
    <text evidence="1">The sequence shown here is derived from an EMBL/GenBank/DDBJ whole genome shotgun (WGS) entry which is preliminary data.</text>
</comment>
<evidence type="ECO:0000313" key="1">
    <source>
        <dbReference type="EMBL" id="KAH6943103.1"/>
    </source>
</evidence>
<protein>
    <submittedName>
        <fullName evidence="1">Uncharacterized protein</fullName>
    </submittedName>
</protein>
<gene>
    <name evidence="1" type="ORF">HPB50_016007</name>
</gene>
<dbReference type="Proteomes" id="UP000821845">
    <property type="component" value="Chromosome 10"/>
</dbReference>
<keyword evidence="2" id="KW-1185">Reference proteome</keyword>
<name>A0ACB7T840_HYAAI</name>
<accession>A0ACB7T840</accession>
<proteinExistence type="predicted"/>
<organism evidence="1 2">
    <name type="scientific">Hyalomma asiaticum</name>
    <name type="common">Tick</name>
    <dbReference type="NCBI Taxonomy" id="266040"/>
    <lineage>
        <taxon>Eukaryota</taxon>
        <taxon>Metazoa</taxon>
        <taxon>Ecdysozoa</taxon>
        <taxon>Arthropoda</taxon>
        <taxon>Chelicerata</taxon>
        <taxon>Arachnida</taxon>
        <taxon>Acari</taxon>
        <taxon>Parasitiformes</taxon>
        <taxon>Ixodida</taxon>
        <taxon>Ixodoidea</taxon>
        <taxon>Ixodidae</taxon>
        <taxon>Hyalomminae</taxon>
        <taxon>Hyalomma</taxon>
    </lineage>
</organism>
<evidence type="ECO:0000313" key="2">
    <source>
        <dbReference type="Proteomes" id="UP000821845"/>
    </source>
</evidence>
<sequence length="569" mass="63561">MAVRLPPDRDIDHLAKQLREIGGPSAVKELDLTNCVLLDPDQVFLFIEELTCLQSLRCLSCALKPSDLLKLLLHRLPHLFEVEFSLVVESVAETDLSHMLEIGNEDGNATLVPVVRRIYVEVGYDQNFQILWMFLRSCPKLDDLHVHFVQGNFWKALLECRAFLTELASLDTLTFTSEQRESSHHAWCTPLRFTSCAALCGNVRGKKSTEPWNCFRLHQLAVGVERRVLPSQLVAIVVDLMGGVVAEFIRIASVLHDWTHVREFCLVLFPEESSSNVYYHTAGVRCGDSLSHFFSTALKNVVELNVNSFHFGRGMDLADMLRDGSLKHLRSLSASPCALRLSSSLSRLAKNCPDLDELDIRVERKGSFQRCVACDDFVADPSYALLSSGSPKAEFPDGLARVTLSGLHGYGCLWLIKACRPTNTIRLSGCSAPWHGNYTLLLQTLSNNSALVCLVIQEEHLDFTETSLLSNLGRLVSLEHLYLLSEARLSDDVVENALRRLCPSLPHLTCLHVHYRGGDDAGRDRRTTWVSQGHCQYTAVKNRPCPECCSTATFIGLAKPLNRPVVPIL</sequence>
<reference evidence="1" key="1">
    <citation type="submission" date="2020-05" db="EMBL/GenBank/DDBJ databases">
        <title>Large-scale comparative analyses of tick genomes elucidate their genetic diversity and vector capacities.</title>
        <authorList>
            <person name="Jia N."/>
            <person name="Wang J."/>
            <person name="Shi W."/>
            <person name="Du L."/>
            <person name="Sun Y."/>
            <person name="Zhan W."/>
            <person name="Jiang J."/>
            <person name="Wang Q."/>
            <person name="Zhang B."/>
            <person name="Ji P."/>
            <person name="Sakyi L.B."/>
            <person name="Cui X."/>
            <person name="Yuan T."/>
            <person name="Jiang B."/>
            <person name="Yang W."/>
            <person name="Lam T.T.-Y."/>
            <person name="Chang Q."/>
            <person name="Ding S."/>
            <person name="Wang X."/>
            <person name="Zhu J."/>
            <person name="Ruan X."/>
            <person name="Zhao L."/>
            <person name="Wei J."/>
            <person name="Que T."/>
            <person name="Du C."/>
            <person name="Cheng J."/>
            <person name="Dai P."/>
            <person name="Han X."/>
            <person name="Huang E."/>
            <person name="Gao Y."/>
            <person name="Liu J."/>
            <person name="Shao H."/>
            <person name="Ye R."/>
            <person name="Li L."/>
            <person name="Wei W."/>
            <person name="Wang X."/>
            <person name="Wang C."/>
            <person name="Yang T."/>
            <person name="Huo Q."/>
            <person name="Li W."/>
            <person name="Guo W."/>
            <person name="Chen H."/>
            <person name="Zhou L."/>
            <person name="Ni X."/>
            <person name="Tian J."/>
            <person name="Zhou Y."/>
            <person name="Sheng Y."/>
            <person name="Liu T."/>
            <person name="Pan Y."/>
            <person name="Xia L."/>
            <person name="Li J."/>
            <person name="Zhao F."/>
            <person name="Cao W."/>
        </authorList>
    </citation>
    <scope>NUCLEOTIDE SEQUENCE</scope>
    <source>
        <strain evidence="1">Hyas-2018</strain>
    </source>
</reference>